<proteinExistence type="predicted"/>
<feature type="region of interest" description="Disordered" evidence="1">
    <location>
        <begin position="195"/>
        <end position="214"/>
    </location>
</feature>
<accession>A0A0D2PUZ3</accession>
<reference evidence="3" key="1">
    <citation type="submission" date="2014-04" db="EMBL/GenBank/DDBJ databases">
        <title>Evolutionary Origins and Diversification of the Mycorrhizal Mutualists.</title>
        <authorList>
            <consortium name="DOE Joint Genome Institute"/>
            <consortium name="Mycorrhizal Genomics Consortium"/>
            <person name="Kohler A."/>
            <person name="Kuo A."/>
            <person name="Nagy L.G."/>
            <person name="Floudas D."/>
            <person name="Copeland A."/>
            <person name="Barry K.W."/>
            <person name="Cichocki N."/>
            <person name="Veneault-Fourrey C."/>
            <person name="LaButti K."/>
            <person name="Lindquist E.A."/>
            <person name="Lipzen A."/>
            <person name="Lundell T."/>
            <person name="Morin E."/>
            <person name="Murat C."/>
            <person name="Riley R."/>
            <person name="Ohm R."/>
            <person name="Sun H."/>
            <person name="Tunlid A."/>
            <person name="Henrissat B."/>
            <person name="Grigoriev I.V."/>
            <person name="Hibbett D.S."/>
            <person name="Martin F."/>
        </authorList>
    </citation>
    <scope>NUCLEOTIDE SEQUENCE [LARGE SCALE GENOMIC DNA]</scope>
    <source>
        <strain evidence="3">FD-334 SS-4</strain>
    </source>
</reference>
<name>A0A0D2PUZ3_HYPSF</name>
<feature type="region of interest" description="Disordered" evidence="1">
    <location>
        <begin position="1"/>
        <end position="21"/>
    </location>
</feature>
<evidence type="ECO:0000313" key="2">
    <source>
        <dbReference type="EMBL" id="KJA23405.1"/>
    </source>
</evidence>
<dbReference type="AlphaFoldDB" id="A0A0D2PUZ3"/>
<keyword evidence="3" id="KW-1185">Reference proteome</keyword>
<evidence type="ECO:0000313" key="3">
    <source>
        <dbReference type="Proteomes" id="UP000054270"/>
    </source>
</evidence>
<sequence>MRPPSIPDAAPPEKQNSAHTPWTDAELPYHCCLCITDLPLPLYSRTGRRARARRASAIGRRSTSRTLAATYRRADAAVAFSSARLFYARTVDRALVHRYDDKQSSATALNADVHAAAAAHHDVASATRRTAPLLRLLDGTHPAVITSTVTSSQDDHAATRPSSPVPAQATTLPPGPAPSQLPSLNMSRDFLSLALLPPSTTEHVRGPPRRRPPS</sequence>
<feature type="compositionally biased region" description="Pro residues" evidence="1">
    <location>
        <begin position="1"/>
        <end position="10"/>
    </location>
</feature>
<gene>
    <name evidence="2" type="ORF">HYPSUDRAFT_201424</name>
</gene>
<evidence type="ECO:0000256" key="1">
    <source>
        <dbReference type="SAM" id="MobiDB-lite"/>
    </source>
</evidence>
<protein>
    <submittedName>
        <fullName evidence="2">Uncharacterized protein</fullName>
    </submittedName>
</protein>
<organism evidence="2 3">
    <name type="scientific">Hypholoma sublateritium (strain FD-334 SS-4)</name>
    <dbReference type="NCBI Taxonomy" id="945553"/>
    <lineage>
        <taxon>Eukaryota</taxon>
        <taxon>Fungi</taxon>
        <taxon>Dikarya</taxon>
        <taxon>Basidiomycota</taxon>
        <taxon>Agaricomycotina</taxon>
        <taxon>Agaricomycetes</taxon>
        <taxon>Agaricomycetidae</taxon>
        <taxon>Agaricales</taxon>
        <taxon>Agaricineae</taxon>
        <taxon>Strophariaceae</taxon>
        <taxon>Hypholoma</taxon>
    </lineage>
</organism>
<feature type="region of interest" description="Disordered" evidence="1">
    <location>
        <begin position="148"/>
        <end position="186"/>
    </location>
</feature>
<dbReference type="EMBL" id="KN817543">
    <property type="protein sequence ID" value="KJA23405.1"/>
    <property type="molecule type" value="Genomic_DNA"/>
</dbReference>
<dbReference type="Proteomes" id="UP000054270">
    <property type="component" value="Unassembled WGS sequence"/>
</dbReference>